<keyword evidence="3" id="KW-1185">Reference proteome</keyword>
<dbReference type="Proteomes" id="UP000242188">
    <property type="component" value="Unassembled WGS sequence"/>
</dbReference>
<feature type="region of interest" description="Disordered" evidence="1">
    <location>
        <begin position="305"/>
        <end position="349"/>
    </location>
</feature>
<dbReference type="AlphaFoldDB" id="A0A210QDT2"/>
<reference evidence="2 3" key="1">
    <citation type="journal article" date="2017" name="Nat. Ecol. Evol.">
        <title>Scallop genome provides insights into evolution of bilaterian karyotype and development.</title>
        <authorList>
            <person name="Wang S."/>
            <person name="Zhang J."/>
            <person name="Jiao W."/>
            <person name="Li J."/>
            <person name="Xun X."/>
            <person name="Sun Y."/>
            <person name="Guo X."/>
            <person name="Huan P."/>
            <person name="Dong B."/>
            <person name="Zhang L."/>
            <person name="Hu X."/>
            <person name="Sun X."/>
            <person name="Wang J."/>
            <person name="Zhao C."/>
            <person name="Wang Y."/>
            <person name="Wang D."/>
            <person name="Huang X."/>
            <person name="Wang R."/>
            <person name="Lv J."/>
            <person name="Li Y."/>
            <person name="Zhang Z."/>
            <person name="Liu B."/>
            <person name="Lu W."/>
            <person name="Hui Y."/>
            <person name="Liang J."/>
            <person name="Zhou Z."/>
            <person name="Hou R."/>
            <person name="Li X."/>
            <person name="Liu Y."/>
            <person name="Li H."/>
            <person name="Ning X."/>
            <person name="Lin Y."/>
            <person name="Zhao L."/>
            <person name="Xing Q."/>
            <person name="Dou J."/>
            <person name="Li Y."/>
            <person name="Mao J."/>
            <person name="Guo H."/>
            <person name="Dou H."/>
            <person name="Li T."/>
            <person name="Mu C."/>
            <person name="Jiang W."/>
            <person name="Fu Q."/>
            <person name="Fu X."/>
            <person name="Miao Y."/>
            <person name="Liu J."/>
            <person name="Yu Q."/>
            <person name="Li R."/>
            <person name="Liao H."/>
            <person name="Li X."/>
            <person name="Kong Y."/>
            <person name="Jiang Z."/>
            <person name="Chourrout D."/>
            <person name="Li R."/>
            <person name="Bao Z."/>
        </authorList>
    </citation>
    <scope>NUCLEOTIDE SEQUENCE [LARGE SCALE GENOMIC DNA]</scope>
    <source>
        <strain evidence="2 3">PY_sf001</strain>
    </source>
</reference>
<comment type="caution">
    <text evidence="2">The sequence shown here is derived from an EMBL/GenBank/DDBJ whole genome shotgun (WGS) entry which is preliminary data.</text>
</comment>
<feature type="compositionally biased region" description="Low complexity" evidence="1">
    <location>
        <begin position="533"/>
        <end position="562"/>
    </location>
</feature>
<dbReference type="EMBL" id="NEDP02004067">
    <property type="protein sequence ID" value="OWF46879.1"/>
    <property type="molecule type" value="Genomic_DNA"/>
</dbReference>
<name>A0A210QDT2_MIZYE</name>
<feature type="region of interest" description="Disordered" evidence="1">
    <location>
        <begin position="516"/>
        <end position="562"/>
    </location>
</feature>
<evidence type="ECO:0000313" key="3">
    <source>
        <dbReference type="Proteomes" id="UP000242188"/>
    </source>
</evidence>
<feature type="compositionally biased region" description="Polar residues" evidence="1">
    <location>
        <begin position="337"/>
        <end position="348"/>
    </location>
</feature>
<proteinExistence type="predicted"/>
<evidence type="ECO:0000313" key="2">
    <source>
        <dbReference type="EMBL" id="OWF46879.1"/>
    </source>
</evidence>
<protein>
    <submittedName>
        <fullName evidence="2">Uncharacterized protein</fullName>
    </submittedName>
</protein>
<sequence>MPSSSSNEKLFWADRKNRMEKSRLDLILKNMEKEQMYLTHDIDREKRAVVKNFTLVRRTSGVSDQGVPPRNEKDTDYQSAPNYRMGLRLSERRLLEWRENEKQVEKFMHQSAWEMAKVSGKYRRHSSPEGIRLPKRAQSAKSYNRSTSSVGGYTEVKVLDDDVFTNGTGFPTTLTHQSDSVVDLNPKELEKQIFQDYKESIHKTRIPSTSDVLKLKKTRQVRSDSDLGRDEEKRLRFRPHTASVTSHTKRKSLRGFPARPATAWSKIQDNEKKGNLVKNCFERDDIEDNTREILVDYFMTKPSADQEHLSDASASTVSEETAGGRQTDEISECGSDFGSSVSNPSPRTISDRMRALMPEVEDKLKETYINSSITIIYGEGDESNNNNEDVSENHVDDVLQGTDVSDRETWMELQGSTELETIKNNVEDEPDSISNQKPNRFDTEGDQYVTPLNGIMKTDNSSKLDFASSHPKLDDQLPIQADLGDMVDGRYPRSRRKVNRVLTGIAEDKVLTIVDGTSQEGNDANRSHGDDMLSTTSPSSSSRLTSRQRRTSTTSTLTQSDRLSGMYSSMSDIYSIGSDGQRRPSKWRQYVAADTAPVPQKKIVTVTAVVRAALAFSKMARKRALNKLVEEQSTDPVELIRQERLRRLHSRNNILQTITNSWSLNGDNSIPELQEQV</sequence>
<organism evidence="2 3">
    <name type="scientific">Mizuhopecten yessoensis</name>
    <name type="common">Japanese scallop</name>
    <name type="synonym">Patinopecten yessoensis</name>
    <dbReference type="NCBI Taxonomy" id="6573"/>
    <lineage>
        <taxon>Eukaryota</taxon>
        <taxon>Metazoa</taxon>
        <taxon>Spiralia</taxon>
        <taxon>Lophotrochozoa</taxon>
        <taxon>Mollusca</taxon>
        <taxon>Bivalvia</taxon>
        <taxon>Autobranchia</taxon>
        <taxon>Pteriomorphia</taxon>
        <taxon>Pectinida</taxon>
        <taxon>Pectinoidea</taxon>
        <taxon>Pectinidae</taxon>
        <taxon>Mizuhopecten</taxon>
    </lineage>
</organism>
<accession>A0A210QDT2</accession>
<evidence type="ECO:0000256" key="1">
    <source>
        <dbReference type="SAM" id="MobiDB-lite"/>
    </source>
</evidence>
<dbReference type="OrthoDB" id="6112685at2759"/>
<gene>
    <name evidence="2" type="ORF">KP79_PYT07123</name>
</gene>